<dbReference type="EMBL" id="JBHSBL010000023">
    <property type="protein sequence ID" value="MFC4069966.1"/>
    <property type="molecule type" value="Genomic_DNA"/>
</dbReference>
<gene>
    <name evidence="1" type="ORF">ACFO0C_33995</name>
</gene>
<accession>A0ABV8J1D1</accession>
<reference evidence="2" key="1">
    <citation type="journal article" date="2019" name="Int. J. Syst. Evol. Microbiol.">
        <title>The Global Catalogue of Microorganisms (GCM) 10K type strain sequencing project: providing services to taxonomists for standard genome sequencing and annotation.</title>
        <authorList>
            <consortium name="The Broad Institute Genomics Platform"/>
            <consortium name="The Broad Institute Genome Sequencing Center for Infectious Disease"/>
            <person name="Wu L."/>
            <person name="Ma J."/>
        </authorList>
    </citation>
    <scope>NUCLEOTIDE SEQUENCE [LARGE SCALE GENOMIC DNA]</scope>
    <source>
        <strain evidence="2">TBRC 5832</strain>
    </source>
</reference>
<organism evidence="1 2">
    <name type="scientific">Actinoplanes subglobosus</name>
    <dbReference type="NCBI Taxonomy" id="1547892"/>
    <lineage>
        <taxon>Bacteria</taxon>
        <taxon>Bacillati</taxon>
        <taxon>Actinomycetota</taxon>
        <taxon>Actinomycetes</taxon>
        <taxon>Micromonosporales</taxon>
        <taxon>Micromonosporaceae</taxon>
        <taxon>Actinoplanes</taxon>
    </lineage>
</organism>
<proteinExistence type="predicted"/>
<evidence type="ECO:0000313" key="2">
    <source>
        <dbReference type="Proteomes" id="UP001595867"/>
    </source>
</evidence>
<evidence type="ECO:0000313" key="1">
    <source>
        <dbReference type="EMBL" id="MFC4069966.1"/>
    </source>
</evidence>
<sequence length="83" mass="8709">MTCRPERYGAPPFPSRADAGWLLFYPQAYAGVLLFTSRHVSGRRVVLDGTIAGLGGAALFSAGVVDFLASTTGAGDFAHYTAL</sequence>
<dbReference type="RefSeq" id="WP_378070858.1">
    <property type="nucleotide sequence ID" value="NZ_JBHSBL010000023.1"/>
</dbReference>
<name>A0ABV8J1D1_9ACTN</name>
<comment type="caution">
    <text evidence="1">The sequence shown here is derived from an EMBL/GenBank/DDBJ whole genome shotgun (WGS) entry which is preliminary data.</text>
</comment>
<dbReference type="Proteomes" id="UP001595867">
    <property type="component" value="Unassembled WGS sequence"/>
</dbReference>
<keyword evidence="2" id="KW-1185">Reference proteome</keyword>
<protein>
    <submittedName>
        <fullName evidence="1">Uncharacterized protein</fullName>
    </submittedName>
</protein>